<organism evidence="9 10">
    <name type="scientific">Plectonema radiosum NIES-515</name>
    <dbReference type="NCBI Taxonomy" id="2986073"/>
    <lineage>
        <taxon>Bacteria</taxon>
        <taxon>Bacillati</taxon>
        <taxon>Cyanobacteriota</taxon>
        <taxon>Cyanophyceae</taxon>
        <taxon>Oscillatoriophycideae</taxon>
        <taxon>Oscillatoriales</taxon>
        <taxon>Microcoleaceae</taxon>
        <taxon>Plectonema</taxon>
    </lineage>
</organism>
<keyword evidence="4" id="KW-0418">Kinase</keyword>
<comment type="catalytic activity">
    <reaction evidence="1">
        <text>ATP + protein L-histidine = ADP + protein N-phospho-L-histidine.</text>
        <dbReference type="EC" id="2.7.13.3"/>
    </reaction>
</comment>
<dbReference type="Gene3D" id="3.30.450.20">
    <property type="entry name" value="PAS domain"/>
    <property type="match status" value="1"/>
</dbReference>
<feature type="domain" description="PAC" evidence="8">
    <location>
        <begin position="224"/>
        <end position="276"/>
    </location>
</feature>
<dbReference type="Pfam" id="PF00072">
    <property type="entry name" value="Response_reg"/>
    <property type="match status" value="1"/>
</dbReference>
<feature type="non-terminal residue" evidence="9">
    <location>
        <position position="452"/>
    </location>
</feature>
<feature type="modified residue" description="4-aspartylphosphate" evidence="5">
    <location>
        <position position="57"/>
    </location>
</feature>
<feature type="domain" description="Response regulatory" evidence="7">
    <location>
        <begin position="8"/>
        <end position="125"/>
    </location>
</feature>
<dbReference type="Gene3D" id="3.30.565.10">
    <property type="entry name" value="Histidine kinase-like ATPase, C-terminal domain"/>
    <property type="match status" value="1"/>
</dbReference>
<dbReference type="SUPFAM" id="SSF55785">
    <property type="entry name" value="PYP-like sensor domain (PAS domain)"/>
    <property type="match status" value="1"/>
</dbReference>
<dbReference type="PROSITE" id="PS50110">
    <property type="entry name" value="RESPONSE_REGULATORY"/>
    <property type="match status" value="1"/>
</dbReference>
<reference evidence="9 10" key="1">
    <citation type="submission" date="2022-10" db="EMBL/GenBank/DDBJ databases">
        <title>Identification of biosynthetic pathway for the production of the potent trypsin inhibitor radiosumin.</title>
        <authorList>
            <person name="Fewer D.P."/>
            <person name="Delbaje E."/>
            <person name="Ouyang X."/>
            <person name="Agostino P.D."/>
            <person name="Wahlsten M."/>
            <person name="Jokela J."/>
            <person name="Permi P."/>
            <person name="Haapaniemi E."/>
            <person name="Koistinen H."/>
        </authorList>
    </citation>
    <scope>NUCLEOTIDE SEQUENCE [LARGE SCALE GENOMIC DNA]</scope>
    <source>
        <strain evidence="9 10">NIES-515</strain>
    </source>
</reference>
<evidence type="ECO:0000256" key="2">
    <source>
        <dbReference type="ARBA" id="ARBA00012438"/>
    </source>
</evidence>
<dbReference type="InterPro" id="IPR000014">
    <property type="entry name" value="PAS"/>
</dbReference>
<dbReference type="InterPro" id="IPR003594">
    <property type="entry name" value="HATPase_dom"/>
</dbReference>
<sequence length="452" mass="51141">MESAPKVNILLIDDHPENLIALEAILEGLDENLVKAHSGAEALRCLLHQDFAVILLDVQMPEMDGFETATLIRQRERSRNTPIIFLTAFGVNDTMLFKGYTLGAVDYLSKPIDSVILKSKVTVFVELFKKTLEVKRQATELKSMNSELRESEEKFRALSACSPIAIFLTDTEGKFTYTNPNCETFYNFQIGESWEEGWGKCICLEDRDRVLADWLRSIRCEQTYSSEFRICRTDNSLCWVHVRTSVMFSDNRQLLGYVGTIEDITERKQAEIVREQMIREQTAREEAEVANRMKDEFLAIVSHELRTPLTSILGWSKQLLTRQLNPTITNRALETIERNAQSQARLIEDILDVSKIIRGKLQLQIEPLNLITLIEALLETLRPQADAKAIQLESIFHPQVEIVCGDEQRLRQVIGNLLSNAIKFTSKAGRVEISLSMAVGNEGQGGHGGHGG</sequence>
<dbReference type="CDD" id="cd00082">
    <property type="entry name" value="HisKA"/>
    <property type="match status" value="1"/>
</dbReference>
<evidence type="ECO:0000256" key="3">
    <source>
        <dbReference type="ARBA" id="ARBA00022553"/>
    </source>
</evidence>
<dbReference type="InterPro" id="IPR001789">
    <property type="entry name" value="Sig_transdc_resp-reg_receiver"/>
</dbReference>
<dbReference type="Gene3D" id="1.10.287.130">
    <property type="match status" value="1"/>
</dbReference>
<accession>A0ABT3AVP5</accession>
<evidence type="ECO:0000256" key="4">
    <source>
        <dbReference type="ARBA" id="ARBA00022777"/>
    </source>
</evidence>
<dbReference type="SMART" id="SM00086">
    <property type="entry name" value="PAC"/>
    <property type="match status" value="1"/>
</dbReference>
<feature type="domain" description="Histidine kinase" evidence="6">
    <location>
        <begin position="300"/>
        <end position="435"/>
    </location>
</feature>
<dbReference type="InterPro" id="IPR003661">
    <property type="entry name" value="HisK_dim/P_dom"/>
</dbReference>
<dbReference type="Proteomes" id="UP001526143">
    <property type="component" value="Unassembled WGS sequence"/>
</dbReference>
<dbReference type="Gene3D" id="3.40.50.2300">
    <property type="match status" value="1"/>
</dbReference>
<evidence type="ECO:0000256" key="5">
    <source>
        <dbReference type="PROSITE-ProRule" id="PRU00169"/>
    </source>
</evidence>
<dbReference type="EMBL" id="JAOWRF010000100">
    <property type="protein sequence ID" value="MCV3213168.1"/>
    <property type="molecule type" value="Genomic_DNA"/>
</dbReference>
<dbReference type="RefSeq" id="WP_263744674.1">
    <property type="nucleotide sequence ID" value="NZ_JAOWRF010000100.1"/>
</dbReference>
<dbReference type="InterPro" id="IPR011006">
    <property type="entry name" value="CheY-like_superfamily"/>
</dbReference>
<keyword evidence="10" id="KW-1185">Reference proteome</keyword>
<protein>
    <recommendedName>
        <fullName evidence="2">histidine kinase</fullName>
        <ecNumber evidence="2">2.7.13.3</ecNumber>
    </recommendedName>
</protein>
<keyword evidence="4" id="KW-0808">Transferase</keyword>
<dbReference type="SMART" id="SM00448">
    <property type="entry name" value="REC"/>
    <property type="match status" value="1"/>
</dbReference>
<dbReference type="PANTHER" id="PTHR43719:SF28">
    <property type="entry name" value="PEROXIDE STRESS-ACTIVATED HISTIDINE KINASE MAK1-RELATED"/>
    <property type="match status" value="1"/>
</dbReference>
<gene>
    <name evidence="9" type="ORF">OGM63_06465</name>
</gene>
<dbReference type="InterPro" id="IPR000700">
    <property type="entry name" value="PAS-assoc_C"/>
</dbReference>
<dbReference type="InterPro" id="IPR036097">
    <property type="entry name" value="HisK_dim/P_sf"/>
</dbReference>
<dbReference type="SUPFAM" id="SSF52172">
    <property type="entry name" value="CheY-like"/>
    <property type="match status" value="1"/>
</dbReference>
<dbReference type="PROSITE" id="PS50113">
    <property type="entry name" value="PAC"/>
    <property type="match status" value="1"/>
</dbReference>
<evidence type="ECO:0000313" key="10">
    <source>
        <dbReference type="Proteomes" id="UP001526143"/>
    </source>
</evidence>
<dbReference type="SUPFAM" id="SSF47384">
    <property type="entry name" value="Homodimeric domain of signal transducing histidine kinase"/>
    <property type="match status" value="1"/>
</dbReference>
<dbReference type="InterPro" id="IPR036890">
    <property type="entry name" value="HATPase_C_sf"/>
</dbReference>
<comment type="caution">
    <text evidence="9">The sequence shown here is derived from an EMBL/GenBank/DDBJ whole genome shotgun (WGS) entry which is preliminary data.</text>
</comment>
<dbReference type="InterPro" id="IPR001610">
    <property type="entry name" value="PAC"/>
</dbReference>
<proteinExistence type="predicted"/>
<name>A0ABT3AVP5_9CYAN</name>
<dbReference type="InterPro" id="IPR050956">
    <property type="entry name" value="2C_system_His_kinase"/>
</dbReference>
<dbReference type="NCBIfam" id="TIGR00229">
    <property type="entry name" value="sensory_box"/>
    <property type="match status" value="1"/>
</dbReference>
<evidence type="ECO:0000259" key="6">
    <source>
        <dbReference type="PROSITE" id="PS50109"/>
    </source>
</evidence>
<evidence type="ECO:0000313" key="9">
    <source>
        <dbReference type="EMBL" id="MCV3213168.1"/>
    </source>
</evidence>
<dbReference type="Pfam" id="PF00512">
    <property type="entry name" value="HisKA"/>
    <property type="match status" value="1"/>
</dbReference>
<evidence type="ECO:0000259" key="7">
    <source>
        <dbReference type="PROSITE" id="PS50110"/>
    </source>
</evidence>
<dbReference type="PROSITE" id="PS50109">
    <property type="entry name" value="HIS_KIN"/>
    <property type="match status" value="1"/>
</dbReference>
<dbReference type="InterPro" id="IPR005467">
    <property type="entry name" value="His_kinase_dom"/>
</dbReference>
<dbReference type="Pfam" id="PF08447">
    <property type="entry name" value="PAS_3"/>
    <property type="match status" value="1"/>
</dbReference>
<dbReference type="InterPro" id="IPR035965">
    <property type="entry name" value="PAS-like_dom_sf"/>
</dbReference>
<evidence type="ECO:0000256" key="1">
    <source>
        <dbReference type="ARBA" id="ARBA00000085"/>
    </source>
</evidence>
<dbReference type="SUPFAM" id="SSF55874">
    <property type="entry name" value="ATPase domain of HSP90 chaperone/DNA topoisomerase II/histidine kinase"/>
    <property type="match status" value="1"/>
</dbReference>
<keyword evidence="3 5" id="KW-0597">Phosphoprotein</keyword>
<dbReference type="Pfam" id="PF02518">
    <property type="entry name" value="HATPase_c"/>
    <property type="match status" value="1"/>
</dbReference>
<dbReference type="CDD" id="cd00130">
    <property type="entry name" value="PAS"/>
    <property type="match status" value="1"/>
</dbReference>
<dbReference type="InterPro" id="IPR013655">
    <property type="entry name" value="PAS_fold_3"/>
</dbReference>
<dbReference type="EC" id="2.7.13.3" evidence="2"/>
<dbReference type="PANTHER" id="PTHR43719">
    <property type="entry name" value="TWO-COMPONENT HISTIDINE KINASE"/>
    <property type="match status" value="1"/>
</dbReference>
<dbReference type="SMART" id="SM00388">
    <property type="entry name" value="HisKA"/>
    <property type="match status" value="1"/>
</dbReference>
<evidence type="ECO:0000259" key="8">
    <source>
        <dbReference type="PROSITE" id="PS50113"/>
    </source>
</evidence>